<evidence type="ECO:0000313" key="1">
    <source>
        <dbReference type="EMBL" id="KAL3318059.1"/>
    </source>
</evidence>
<organism evidence="1 2">
    <name type="scientific">Cichlidogyrus casuarinus</name>
    <dbReference type="NCBI Taxonomy" id="1844966"/>
    <lineage>
        <taxon>Eukaryota</taxon>
        <taxon>Metazoa</taxon>
        <taxon>Spiralia</taxon>
        <taxon>Lophotrochozoa</taxon>
        <taxon>Platyhelminthes</taxon>
        <taxon>Monogenea</taxon>
        <taxon>Monopisthocotylea</taxon>
        <taxon>Dactylogyridea</taxon>
        <taxon>Ancyrocephalidae</taxon>
        <taxon>Cichlidogyrus</taxon>
    </lineage>
</organism>
<dbReference type="InterPro" id="IPR029058">
    <property type="entry name" value="AB_hydrolase_fold"/>
</dbReference>
<dbReference type="Gene3D" id="3.40.50.1820">
    <property type="entry name" value="alpha/beta hydrolase"/>
    <property type="match status" value="1"/>
</dbReference>
<evidence type="ECO:0000313" key="2">
    <source>
        <dbReference type="Proteomes" id="UP001626550"/>
    </source>
</evidence>
<evidence type="ECO:0008006" key="3">
    <source>
        <dbReference type="Google" id="ProtNLM"/>
    </source>
</evidence>
<reference evidence="1 2" key="1">
    <citation type="submission" date="2024-11" db="EMBL/GenBank/DDBJ databases">
        <title>Adaptive evolution of stress response genes in parasites aligns with host niche diversity.</title>
        <authorList>
            <person name="Hahn C."/>
            <person name="Resl P."/>
        </authorList>
    </citation>
    <scope>NUCLEOTIDE SEQUENCE [LARGE SCALE GENOMIC DNA]</scope>
    <source>
        <strain evidence="1">EGGRZ-B1_66</strain>
        <tissue evidence="1">Body</tissue>
    </source>
</reference>
<name>A0ABD2QEU2_9PLAT</name>
<dbReference type="EMBL" id="JBJKFK010000292">
    <property type="protein sequence ID" value="KAL3318059.1"/>
    <property type="molecule type" value="Genomic_DNA"/>
</dbReference>
<accession>A0ABD2QEU2</accession>
<gene>
    <name evidence="1" type="ORF">Ciccas_003273</name>
</gene>
<dbReference type="Proteomes" id="UP001626550">
    <property type="component" value="Unassembled WGS sequence"/>
</dbReference>
<sequence>MVCWEPHGPGLDGTHLDSPQFGERWSNGDIVKSDATECVKLMKSLGKVPFTAIGWSYGAKVALKMSTLSETQINAFLLLDEHLMKSLVMWGCSSDCFPPTDRETLIASNDQLIMDTDQWPRKIKAPLEAIFGKMILKQMALDYFNAIRSGNLEVCPIQLNRLHNLDRTLSSIVYVKFQNEPSSDFVKRLKTLNNVRTKEFPSQCFNTWAPHENFSETIIDCL</sequence>
<keyword evidence="2" id="KW-1185">Reference proteome</keyword>
<proteinExistence type="predicted"/>
<dbReference type="SUPFAM" id="SSF53474">
    <property type="entry name" value="alpha/beta-Hydrolases"/>
    <property type="match status" value="1"/>
</dbReference>
<dbReference type="AlphaFoldDB" id="A0ABD2QEU2"/>
<comment type="caution">
    <text evidence="1">The sequence shown here is derived from an EMBL/GenBank/DDBJ whole genome shotgun (WGS) entry which is preliminary data.</text>
</comment>
<protein>
    <recommendedName>
        <fullName evidence="3">AB hydrolase-1 domain-containing protein</fullName>
    </recommendedName>
</protein>